<evidence type="ECO:0000313" key="1">
    <source>
        <dbReference type="EMBL" id="KPQ31442.1"/>
    </source>
</evidence>
<dbReference type="STRING" id="1666911.HLUCCA11_23765"/>
<protein>
    <submittedName>
        <fullName evidence="1">Uncharacterized protein</fullName>
    </submittedName>
</protein>
<comment type="caution">
    <text evidence="1">The sequence shown here is derived from an EMBL/GenBank/DDBJ whole genome shotgun (WGS) entry which is preliminary data.</text>
</comment>
<evidence type="ECO:0000313" key="2">
    <source>
        <dbReference type="Proteomes" id="UP000050465"/>
    </source>
</evidence>
<accession>A0A0N8KLN6</accession>
<reference evidence="1 2" key="1">
    <citation type="submission" date="2015-09" db="EMBL/GenBank/DDBJ databases">
        <title>Identification and resolution of microdiversity through metagenomic sequencing of parallel consortia.</title>
        <authorList>
            <person name="Nelson W.C."/>
            <person name="Romine M.F."/>
            <person name="Lindemann S.R."/>
        </authorList>
    </citation>
    <scope>NUCLEOTIDE SEQUENCE [LARGE SCALE GENOMIC DNA]</scope>
    <source>
        <strain evidence="1">Ana</strain>
    </source>
</reference>
<sequence length="51" mass="5672">MQIYDEPLAKVPKGARFPLSVDAILAEMPDKSAFIRDAVIAKLKAEGWLEK</sequence>
<name>A0A0N8KLN6_9CYAN</name>
<dbReference type="EMBL" id="LJZR01000103">
    <property type="protein sequence ID" value="KPQ31442.1"/>
    <property type="molecule type" value="Genomic_DNA"/>
</dbReference>
<proteinExistence type="predicted"/>
<gene>
    <name evidence="1" type="ORF">HLUCCA11_23765</name>
</gene>
<dbReference type="AlphaFoldDB" id="A0A0N8KLN6"/>
<organism evidence="1 2">
    <name type="scientific">Phormidesmis priestleyi Ana</name>
    <dbReference type="NCBI Taxonomy" id="1666911"/>
    <lineage>
        <taxon>Bacteria</taxon>
        <taxon>Bacillati</taxon>
        <taxon>Cyanobacteriota</taxon>
        <taxon>Cyanophyceae</taxon>
        <taxon>Leptolyngbyales</taxon>
        <taxon>Leptolyngbyaceae</taxon>
        <taxon>Phormidesmis</taxon>
    </lineage>
</organism>
<dbReference type="Proteomes" id="UP000050465">
    <property type="component" value="Unassembled WGS sequence"/>
</dbReference>